<sequence length="451" mass="50279">MEWLRPGERQAPRIVILGGGFAGVYTAFELQKRLRRTPAEIAIVNRENFFVFYPLIPEIVSGAIETEHILNPIRLLVPRATLYVGEITGIDLAEQRVDIRHGLYRHRQQPRSLYYDHLVLALGGVPNVGLVPGLGEYAFDVQRLSHAFALRNHLIDILEQGDIETDPVAKARLLTVVVVGGGANGVEVVAEVTDLLYDAAKHYRHLSTDDFRIVLVHGGDRLIPDLPENLGRFAEQQLRSRGVEVILGRRVASVEPTAVRLDDGTVIETETVVGSVGVMPNPLVRDLPLPKDERGRLIVDEYMAVEGQDNVWALGDNARVPDPTTGQPYPQTAQHAIREARVLAHNVAARLRGRSPKPIAYRTLGQMVALGHRSAVVNLRGWTFSGFPAWWLFRTYYLSQLPRWEKRLRVTLDWTLDLLFPPTLVQLKVGQPAPMADRPAREAVRAGDGEG</sequence>
<dbReference type="Proteomes" id="UP000002027">
    <property type="component" value="Chromosome 2"/>
</dbReference>
<dbReference type="AlphaFoldDB" id="D1C948"/>
<dbReference type="HOGENOM" id="CLU_021377_7_1_0"/>
<dbReference type="Pfam" id="PF07992">
    <property type="entry name" value="Pyr_redox_2"/>
    <property type="match status" value="1"/>
</dbReference>
<gene>
    <name evidence="9" type="ordered locus">Sthe_2934</name>
</gene>
<dbReference type="FunCoup" id="D1C948">
    <property type="interactions" value="252"/>
</dbReference>
<evidence type="ECO:0000313" key="9">
    <source>
        <dbReference type="EMBL" id="ACZ40341.1"/>
    </source>
</evidence>
<name>D1C948_SPHTD</name>
<evidence type="ECO:0000256" key="7">
    <source>
        <dbReference type="ARBA" id="ARBA00047599"/>
    </source>
</evidence>
<protein>
    <recommendedName>
        <fullName evidence="2">NADH:ubiquinone reductase (non-electrogenic)</fullName>
        <ecNumber evidence="2">1.6.5.9</ecNumber>
    </recommendedName>
</protein>
<dbReference type="SUPFAM" id="SSF51905">
    <property type="entry name" value="FAD/NAD(P)-binding domain"/>
    <property type="match status" value="1"/>
</dbReference>
<dbReference type="GO" id="GO:0050136">
    <property type="term" value="F:NADH dehydrogenase (quinone) (non-electrogenic) activity"/>
    <property type="evidence" value="ECO:0007669"/>
    <property type="project" value="UniProtKB-EC"/>
</dbReference>
<dbReference type="KEGG" id="sti:Sthe_2934"/>
<dbReference type="PRINTS" id="PR00368">
    <property type="entry name" value="FADPNR"/>
</dbReference>
<keyword evidence="5" id="KW-0560">Oxidoreductase</keyword>
<organism evidence="9 10">
    <name type="scientific">Sphaerobacter thermophilus (strain ATCC 49802 / DSM 20745 / KCCM 41009 / NCIMB 13125 / S 6022)</name>
    <dbReference type="NCBI Taxonomy" id="479434"/>
    <lineage>
        <taxon>Bacteria</taxon>
        <taxon>Pseudomonadati</taxon>
        <taxon>Thermomicrobiota</taxon>
        <taxon>Thermomicrobia</taxon>
        <taxon>Sphaerobacterales</taxon>
        <taxon>Sphaerobacterineae</taxon>
        <taxon>Sphaerobacteraceae</taxon>
        <taxon>Sphaerobacter</taxon>
    </lineage>
</organism>
<evidence type="ECO:0000259" key="8">
    <source>
        <dbReference type="Pfam" id="PF07992"/>
    </source>
</evidence>
<keyword evidence="3" id="KW-0285">Flavoprotein</keyword>
<dbReference type="InterPro" id="IPR045024">
    <property type="entry name" value="NDH-2"/>
</dbReference>
<dbReference type="Gene3D" id="3.50.50.100">
    <property type="match status" value="1"/>
</dbReference>
<evidence type="ECO:0000256" key="5">
    <source>
        <dbReference type="ARBA" id="ARBA00023002"/>
    </source>
</evidence>
<dbReference type="STRING" id="479434.Sthe_2934"/>
<comment type="similarity">
    <text evidence="1">Belongs to the NADH dehydrogenase family.</text>
</comment>
<keyword evidence="4" id="KW-0274">FAD</keyword>
<dbReference type="InParanoid" id="D1C948"/>
<dbReference type="OrthoDB" id="9784880at2"/>
<evidence type="ECO:0000256" key="4">
    <source>
        <dbReference type="ARBA" id="ARBA00022827"/>
    </source>
</evidence>
<comment type="catalytic activity">
    <reaction evidence="7">
        <text>a quinone + NADH + H(+) = a quinol + NAD(+)</text>
        <dbReference type="Rhea" id="RHEA:46160"/>
        <dbReference type="ChEBI" id="CHEBI:15378"/>
        <dbReference type="ChEBI" id="CHEBI:24646"/>
        <dbReference type="ChEBI" id="CHEBI:57540"/>
        <dbReference type="ChEBI" id="CHEBI:57945"/>
        <dbReference type="ChEBI" id="CHEBI:132124"/>
        <dbReference type="EC" id="1.6.5.9"/>
    </reaction>
</comment>
<dbReference type="PANTHER" id="PTHR43706">
    <property type="entry name" value="NADH DEHYDROGENASE"/>
    <property type="match status" value="1"/>
</dbReference>
<evidence type="ECO:0000256" key="2">
    <source>
        <dbReference type="ARBA" id="ARBA00012637"/>
    </source>
</evidence>
<evidence type="ECO:0000256" key="1">
    <source>
        <dbReference type="ARBA" id="ARBA00005272"/>
    </source>
</evidence>
<dbReference type="PANTHER" id="PTHR43706:SF47">
    <property type="entry name" value="EXTERNAL NADH-UBIQUINONE OXIDOREDUCTASE 1, MITOCHONDRIAL-RELATED"/>
    <property type="match status" value="1"/>
</dbReference>
<proteinExistence type="inferred from homology"/>
<reference evidence="9 10" key="2">
    <citation type="journal article" date="2010" name="Stand. Genomic Sci.">
        <title>Complete genome sequence of Desulfohalobium retbaense type strain (HR(100)).</title>
        <authorList>
            <person name="Spring S."/>
            <person name="Nolan M."/>
            <person name="Lapidus A."/>
            <person name="Glavina Del Rio T."/>
            <person name="Copeland A."/>
            <person name="Tice H."/>
            <person name="Cheng J.F."/>
            <person name="Lucas S."/>
            <person name="Land M."/>
            <person name="Chen F."/>
            <person name="Bruce D."/>
            <person name="Goodwin L."/>
            <person name="Pitluck S."/>
            <person name="Ivanova N."/>
            <person name="Mavromatis K."/>
            <person name="Mikhailova N."/>
            <person name="Pati A."/>
            <person name="Chen A."/>
            <person name="Palaniappan K."/>
            <person name="Hauser L."/>
            <person name="Chang Y.J."/>
            <person name="Jeffries C.D."/>
            <person name="Munk C."/>
            <person name="Kiss H."/>
            <person name="Chain P."/>
            <person name="Han C."/>
            <person name="Brettin T."/>
            <person name="Detter J.C."/>
            <person name="Schuler E."/>
            <person name="Goker M."/>
            <person name="Rohde M."/>
            <person name="Bristow J."/>
            <person name="Eisen J.A."/>
            <person name="Markowitz V."/>
            <person name="Hugenholtz P."/>
            <person name="Kyrpides N.C."/>
            <person name="Klenk H.P."/>
        </authorList>
    </citation>
    <scope>NUCLEOTIDE SEQUENCE [LARGE SCALE GENOMIC DNA]</scope>
    <source>
        <strain evidence="10">ATCC 49802 / DSM 20745 / S 6022</strain>
    </source>
</reference>
<dbReference type="EC" id="1.6.5.9" evidence="2"/>
<keyword evidence="6" id="KW-0520">NAD</keyword>
<evidence type="ECO:0000256" key="3">
    <source>
        <dbReference type="ARBA" id="ARBA00022630"/>
    </source>
</evidence>
<keyword evidence="10" id="KW-1185">Reference proteome</keyword>
<evidence type="ECO:0000256" key="6">
    <source>
        <dbReference type="ARBA" id="ARBA00023027"/>
    </source>
</evidence>
<dbReference type="InterPro" id="IPR036188">
    <property type="entry name" value="FAD/NAD-bd_sf"/>
</dbReference>
<accession>D1C948</accession>
<dbReference type="EMBL" id="CP001824">
    <property type="protein sequence ID" value="ACZ40341.1"/>
    <property type="molecule type" value="Genomic_DNA"/>
</dbReference>
<feature type="domain" description="FAD/NAD(P)-binding" evidence="8">
    <location>
        <begin position="13"/>
        <end position="340"/>
    </location>
</feature>
<evidence type="ECO:0000313" key="10">
    <source>
        <dbReference type="Proteomes" id="UP000002027"/>
    </source>
</evidence>
<dbReference type="RefSeq" id="WP_012873377.1">
    <property type="nucleotide sequence ID" value="NC_013524.1"/>
</dbReference>
<dbReference type="InterPro" id="IPR023753">
    <property type="entry name" value="FAD/NAD-binding_dom"/>
</dbReference>
<dbReference type="eggNOG" id="COG1252">
    <property type="taxonomic scope" value="Bacteria"/>
</dbReference>
<reference evidence="10" key="1">
    <citation type="submission" date="2009-11" db="EMBL/GenBank/DDBJ databases">
        <title>The complete chromosome 2 of Sphaerobacter thermophilus DSM 20745.</title>
        <authorList>
            <person name="Lucas S."/>
            <person name="Copeland A."/>
            <person name="Lapidus A."/>
            <person name="Glavina del Rio T."/>
            <person name="Dalin E."/>
            <person name="Tice H."/>
            <person name="Bruce D."/>
            <person name="Goodwin L."/>
            <person name="Pitluck S."/>
            <person name="Kyrpides N."/>
            <person name="Mavromatis K."/>
            <person name="Ivanova N."/>
            <person name="Mikhailova N."/>
            <person name="LaButti K.M."/>
            <person name="Clum A."/>
            <person name="Sun H.I."/>
            <person name="Brettin T."/>
            <person name="Detter J.C."/>
            <person name="Han C."/>
            <person name="Larimer F."/>
            <person name="Land M."/>
            <person name="Hauser L."/>
            <person name="Markowitz V."/>
            <person name="Cheng J.F."/>
            <person name="Hugenholtz P."/>
            <person name="Woyke T."/>
            <person name="Wu D."/>
            <person name="Steenblock K."/>
            <person name="Schneider S."/>
            <person name="Pukall R."/>
            <person name="Goeker M."/>
            <person name="Klenk H.P."/>
            <person name="Eisen J.A."/>
        </authorList>
    </citation>
    <scope>NUCLEOTIDE SEQUENCE [LARGE SCALE GENOMIC DNA]</scope>
    <source>
        <strain evidence="10">ATCC 49802 / DSM 20745 / S 6022</strain>
    </source>
</reference>